<reference evidence="1 2" key="1">
    <citation type="submission" date="2018-04" db="EMBL/GenBank/DDBJ databases">
        <title>Paenibacillus taichungensis Genome sequencing and assembly.</title>
        <authorList>
            <person name="Xu J."/>
            <person name="Rensing C."/>
            <person name="Mazhar H.S."/>
        </authorList>
    </citation>
    <scope>NUCLEOTIDE SEQUENCE [LARGE SCALE GENOMIC DNA]</scope>
    <source>
        <strain evidence="1 2">NC1</strain>
    </source>
</reference>
<name>A0A329R291_9BACL</name>
<proteinExistence type="predicted"/>
<evidence type="ECO:0000313" key="1">
    <source>
        <dbReference type="EMBL" id="RAW18473.1"/>
    </source>
</evidence>
<comment type="caution">
    <text evidence="1">The sequence shown here is derived from an EMBL/GenBank/DDBJ whole genome shotgun (WGS) entry which is preliminary data.</text>
</comment>
<dbReference type="EMBL" id="QEVW01000003">
    <property type="protein sequence ID" value="RAW18473.1"/>
    <property type="molecule type" value="Genomic_DNA"/>
</dbReference>
<dbReference type="RefSeq" id="WP_113052139.1">
    <property type="nucleotide sequence ID" value="NZ_QEVW01000003.1"/>
</dbReference>
<dbReference type="Proteomes" id="UP000250642">
    <property type="component" value="Unassembled WGS sequence"/>
</dbReference>
<accession>A0A329R291</accession>
<organism evidence="1 2">
    <name type="scientific">Paenibacillus taichungensis</name>
    <dbReference type="NCBI Taxonomy" id="484184"/>
    <lineage>
        <taxon>Bacteria</taxon>
        <taxon>Bacillati</taxon>
        <taxon>Bacillota</taxon>
        <taxon>Bacilli</taxon>
        <taxon>Bacillales</taxon>
        <taxon>Paenibacillaceae</taxon>
        <taxon>Paenibacillus</taxon>
    </lineage>
</organism>
<protein>
    <submittedName>
        <fullName evidence="1">Uncharacterized protein</fullName>
    </submittedName>
</protein>
<sequence>MNGKVEIPSEVQQAWNTVAQFLNKQETLTFHINPFHKTNEGKRQRKYTLESTDKSISIVACEEWKSADKPKDD</sequence>
<evidence type="ECO:0000313" key="2">
    <source>
        <dbReference type="Proteomes" id="UP000250642"/>
    </source>
</evidence>
<gene>
    <name evidence="1" type="ORF">DC345_04905</name>
</gene>
<dbReference type="AlphaFoldDB" id="A0A329R291"/>